<dbReference type="GO" id="GO:0003697">
    <property type="term" value="F:single-stranded DNA binding"/>
    <property type="evidence" value="ECO:0007669"/>
    <property type="project" value="InterPro"/>
</dbReference>
<dbReference type="Proteomes" id="UP000807825">
    <property type="component" value="Unassembled WGS sequence"/>
</dbReference>
<dbReference type="PANTHER" id="PTHR13604">
    <property type="entry name" value="DC12-RELATED"/>
    <property type="match status" value="1"/>
</dbReference>
<evidence type="ECO:0000256" key="3">
    <source>
        <dbReference type="ARBA" id="ARBA00022763"/>
    </source>
</evidence>
<dbReference type="InterPro" id="IPR003738">
    <property type="entry name" value="SRAP"/>
</dbReference>
<evidence type="ECO:0000256" key="7">
    <source>
        <dbReference type="ARBA" id="ARBA00023239"/>
    </source>
</evidence>
<keyword evidence="5" id="KW-0190">Covalent protein-DNA linkage</keyword>
<reference evidence="9" key="1">
    <citation type="submission" date="2020-07" db="EMBL/GenBank/DDBJ databases">
        <title>Huge and variable diversity of episymbiotic CPR bacteria and DPANN archaea in groundwater ecosystems.</title>
        <authorList>
            <person name="He C.Y."/>
            <person name="Keren R."/>
            <person name="Whittaker M."/>
            <person name="Farag I.F."/>
            <person name="Doudna J."/>
            <person name="Cate J.H.D."/>
            <person name="Banfield J.F."/>
        </authorList>
    </citation>
    <scope>NUCLEOTIDE SEQUENCE</scope>
    <source>
        <strain evidence="9">NC_groundwater_1664_Pr3_B-0.1um_52_9</strain>
    </source>
</reference>
<keyword evidence="6" id="KW-0238">DNA-binding</keyword>
<dbReference type="Gene3D" id="3.90.1680.10">
    <property type="entry name" value="SOS response associated peptidase-like"/>
    <property type="match status" value="1"/>
</dbReference>
<comment type="similarity">
    <text evidence="1 8">Belongs to the SOS response-associated peptidase family.</text>
</comment>
<evidence type="ECO:0000256" key="2">
    <source>
        <dbReference type="ARBA" id="ARBA00022670"/>
    </source>
</evidence>
<sequence length="221" mass="25117">MTPGKSLVERFGLEEVPDLKPHYSIAPKQVVVIIRLDRDTLQRRLARVKWGLIPFWAKDSSIGNRLINARAESASQKPAFRSAFKTRRCLVPADGFYEWKKRGGKQKQPYLVRIADGSPFAFAGLWESWTGPDGETIESCTILTTDANDLTRPIHDRMPVILHPKDYDLWLDPEVKDLELLKPLLRPYPSAEMKVEPVSPRVNKATYDAPDCVEAVSFTEK</sequence>
<dbReference type="InterPro" id="IPR036590">
    <property type="entry name" value="SRAP-like"/>
</dbReference>
<dbReference type="GO" id="GO:0016829">
    <property type="term" value="F:lyase activity"/>
    <property type="evidence" value="ECO:0007669"/>
    <property type="project" value="UniProtKB-KW"/>
</dbReference>
<keyword evidence="7" id="KW-0456">Lyase</keyword>
<dbReference type="Pfam" id="PF02586">
    <property type="entry name" value="SRAP"/>
    <property type="match status" value="1"/>
</dbReference>
<dbReference type="GO" id="GO:0008233">
    <property type="term" value="F:peptidase activity"/>
    <property type="evidence" value="ECO:0007669"/>
    <property type="project" value="UniProtKB-KW"/>
</dbReference>
<evidence type="ECO:0000256" key="1">
    <source>
        <dbReference type="ARBA" id="ARBA00008136"/>
    </source>
</evidence>
<comment type="caution">
    <text evidence="9">The sequence shown here is derived from an EMBL/GenBank/DDBJ whole genome shotgun (WGS) entry which is preliminary data.</text>
</comment>
<dbReference type="EMBL" id="JACRDE010000048">
    <property type="protein sequence ID" value="MBI5248166.1"/>
    <property type="molecule type" value="Genomic_DNA"/>
</dbReference>
<dbReference type="GO" id="GO:0006508">
    <property type="term" value="P:proteolysis"/>
    <property type="evidence" value="ECO:0007669"/>
    <property type="project" value="UniProtKB-KW"/>
</dbReference>
<proteinExistence type="inferred from homology"/>
<evidence type="ECO:0000313" key="9">
    <source>
        <dbReference type="EMBL" id="MBI5248166.1"/>
    </source>
</evidence>
<evidence type="ECO:0000256" key="8">
    <source>
        <dbReference type="RuleBase" id="RU364100"/>
    </source>
</evidence>
<gene>
    <name evidence="9" type="ORF">HY912_01615</name>
</gene>
<accession>A0A9D6UXD2</accession>
<dbReference type="PANTHER" id="PTHR13604:SF0">
    <property type="entry name" value="ABASIC SITE PROCESSING PROTEIN HMCES"/>
    <property type="match status" value="1"/>
</dbReference>
<keyword evidence="3" id="KW-0227">DNA damage</keyword>
<evidence type="ECO:0000256" key="4">
    <source>
        <dbReference type="ARBA" id="ARBA00022801"/>
    </source>
</evidence>
<protein>
    <recommendedName>
        <fullName evidence="8">Abasic site processing protein</fullName>
        <ecNumber evidence="8">3.4.-.-</ecNumber>
    </recommendedName>
</protein>
<evidence type="ECO:0000313" key="10">
    <source>
        <dbReference type="Proteomes" id="UP000807825"/>
    </source>
</evidence>
<keyword evidence="4 8" id="KW-0378">Hydrolase</keyword>
<name>A0A9D6UXD2_9BACT</name>
<dbReference type="GO" id="GO:0106300">
    <property type="term" value="P:protein-DNA covalent cross-linking repair"/>
    <property type="evidence" value="ECO:0007669"/>
    <property type="project" value="InterPro"/>
</dbReference>
<dbReference type="SUPFAM" id="SSF143081">
    <property type="entry name" value="BB1717-like"/>
    <property type="match status" value="1"/>
</dbReference>
<dbReference type="EC" id="3.4.-.-" evidence="8"/>
<organism evidence="9 10">
    <name type="scientific">Desulfomonile tiedjei</name>
    <dbReference type="NCBI Taxonomy" id="2358"/>
    <lineage>
        <taxon>Bacteria</taxon>
        <taxon>Pseudomonadati</taxon>
        <taxon>Thermodesulfobacteriota</taxon>
        <taxon>Desulfomonilia</taxon>
        <taxon>Desulfomonilales</taxon>
        <taxon>Desulfomonilaceae</taxon>
        <taxon>Desulfomonile</taxon>
    </lineage>
</organism>
<evidence type="ECO:0000256" key="5">
    <source>
        <dbReference type="ARBA" id="ARBA00023124"/>
    </source>
</evidence>
<keyword evidence="2 8" id="KW-0645">Protease</keyword>
<evidence type="ECO:0000256" key="6">
    <source>
        <dbReference type="ARBA" id="ARBA00023125"/>
    </source>
</evidence>
<dbReference type="AlphaFoldDB" id="A0A9D6UXD2"/>